<reference evidence="3" key="1">
    <citation type="submission" date="2015-11" db="EMBL/GenBank/DDBJ databases">
        <authorList>
            <consortium name="International Coturnix japonica Genome Analysis Consortium"/>
            <person name="Warren W."/>
            <person name="Burt D.W."/>
            <person name="Antin P.B."/>
            <person name="Lanford R."/>
            <person name="Gros J."/>
            <person name="Wilson R.K."/>
        </authorList>
    </citation>
    <scope>NUCLEOTIDE SEQUENCE [LARGE SCALE GENOMIC DNA]</scope>
</reference>
<dbReference type="AlphaFoldDB" id="A0A8C2YF66"/>
<sequence length="247" mass="27123">MGWPVGVGEPRTVWPLAQGHFPSLQSWCPQQPIAVVGPRCHHPLGQPCDSVSVSCHALSPQGDAPNILQALLYLGMHSGTLLSPVSGYWCWRGCRGDTLQPVPSLSPVAHHEGTCRQRGGQREALCSGEDMAHLQQCPGERGGEVSGMPGSHGHCQCQALTCAPQSYCRNTYRGQLASVHSTSTNEVLRKLNGSWKTCWEDQSPWNYANWATGQPQRLFKTCTVLSPKDGLWRSKACFKIRPFICEY</sequence>
<evidence type="ECO:0000313" key="4">
    <source>
        <dbReference type="Proteomes" id="UP000694412"/>
    </source>
</evidence>
<accession>A0A8C2YF66</accession>
<keyword evidence="4" id="KW-1185">Reference proteome</keyword>
<dbReference type="InterPro" id="IPR016187">
    <property type="entry name" value="CTDL_fold"/>
</dbReference>
<dbReference type="SUPFAM" id="SSF56436">
    <property type="entry name" value="C-type lectin-like"/>
    <property type="match status" value="1"/>
</dbReference>
<dbReference type="Gene3D" id="3.10.100.10">
    <property type="entry name" value="Mannose-Binding Protein A, subunit A"/>
    <property type="match status" value="1"/>
</dbReference>
<organism evidence="3 4">
    <name type="scientific">Coturnix japonica</name>
    <name type="common">Japanese quail</name>
    <name type="synonym">Coturnix coturnix japonica</name>
    <dbReference type="NCBI Taxonomy" id="93934"/>
    <lineage>
        <taxon>Eukaryota</taxon>
        <taxon>Metazoa</taxon>
        <taxon>Chordata</taxon>
        <taxon>Craniata</taxon>
        <taxon>Vertebrata</taxon>
        <taxon>Euteleostomi</taxon>
        <taxon>Archelosauria</taxon>
        <taxon>Archosauria</taxon>
        <taxon>Dinosauria</taxon>
        <taxon>Saurischia</taxon>
        <taxon>Theropoda</taxon>
        <taxon>Coelurosauria</taxon>
        <taxon>Aves</taxon>
        <taxon>Neognathae</taxon>
        <taxon>Galloanserae</taxon>
        <taxon>Galliformes</taxon>
        <taxon>Phasianidae</taxon>
        <taxon>Perdicinae</taxon>
        <taxon>Coturnix</taxon>
    </lineage>
</organism>
<dbReference type="Ensembl" id="ENSCJPT00005030187.1">
    <property type="protein sequence ID" value="ENSCJPP00005022009.1"/>
    <property type="gene ID" value="ENSCJPG00005017585.1"/>
</dbReference>
<proteinExistence type="predicted"/>
<dbReference type="InterPro" id="IPR001304">
    <property type="entry name" value="C-type_lectin-like"/>
</dbReference>
<dbReference type="InterPro" id="IPR016186">
    <property type="entry name" value="C-type_lectin-like/link_sf"/>
</dbReference>
<dbReference type="PROSITE" id="PS00615">
    <property type="entry name" value="C_TYPE_LECTIN_1"/>
    <property type="match status" value="1"/>
</dbReference>
<dbReference type="Proteomes" id="UP000694412">
    <property type="component" value="Chromosome 5"/>
</dbReference>
<dbReference type="InterPro" id="IPR018378">
    <property type="entry name" value="C-type_lectin_CS"/>
</dbReference>
<keyword evidence="1" id="KW-1015">Disulfide bond</keyword>
<evidence type="ECO:0000259" key="2">
    <source>
        <dbReference type="PROSITE" id="PS50041"/>
    </source>
</evidence>
<dbReference type="Pfam" id="PF00059">
    <property type="entry name" value="Lectin_C"/>
    <property type="match status" value="1"/>
</dbReference>
<reference evidence="3" key="3">
    <citation type="submission" date="2025-09" db="UniProtKB">
        <authorList>
            <consortium name="Ensembl"/>
        </authorList>
    </citation>
    <scope>IDENTIFICATION</scope>
</reference>
<reference evidence="3" key="2">
    <citation type="submission" date="2025-08" db="UniProtKB">
        <authorList>
            <consortium name="Ensembl"/>
        </authorList>
    </citation>
    <scope>IDENTIFICATION</scope>
</reference>
<feature type="domain" description="C-type lectin" evidence="2">
    <location>
        <begin position="199"/>
        <end position="246"/>
    </location>
</feature>
<dbReference type="PROSITE" id="PS50041">
    <property type="entry name" value="C_TYPE_LECTIN_2"/>
    <property type="match status" value="1"/>
</dbReference>
<evidence type="ECO:0000313" key="3">
    <source>
        <dbReference type="Ensembl" id="ENSCJPP00005022009.1"/>
    </source>
</evidence>
<protein>
    <submittedName>
        <fullName evidence="3">Bone marrow proteoglycan-like</fullName>
    </submittedName>
</protein>
<name>A0A8C2YF66_COTJA</name>
<evidence type="ECO:0000256" key="1">
    <source>
        <dbReference type="ARBA" id="ARBA00023157"/>
    </source>
</evidence>